<comment type="caution">
    <text evidence="1">The sequence shown here is derived from an EMBL/GenBank/DDBJ whole genome shotgun (WGS) entry which is preliminary data.</text>
</comment>
<proteinExistence type="predicted"/>
<gene>
    <name evidence="1" type="ORF">HGB38_15895</name>
</gene>
<sequence length="74" mass="7955">MLEKLPRRTVEAAAAASLRSKAKVMIDPVSLPALGCPSASRRRYRAVGTDRRGKAVAHMTAMLPLVANVLVVAW</sequence>
<dbReference type="Proteomes" id="UP000540698">
    <property type="component" value="Unassembled WGS sequence"/>
</dbReference>
<dbReference type="EMBL" id="JAAXOS010000007">
    <property type="protein sequence ID" value="NKY27699.1"/>
    <property type="molecule type" value="Genomic_DNA"/>
</dbReference>
<protein>
    <submittedName>
        <fullName evidence="1">Uncharacterized protein</fullName>
    </submittedName>
</protein>
<name>A0A7X6R3Q1_9NOCA</name>
<accession>A0A7X6R3Q1</accession>
<reference evidence="1 2" key="1">
    <citation type="submission" date="2020-04" db="EMBL/GenBank/DDBJ databases">
        <title>MicrobeNet Type strains.</title>
        <authorList>
            <person name="Nicholson A.C."/>
        </authorList>
    </citation>
    <scope>NUCLEOTIDE SEQUENCE [LARGE SCALE GENOMIC DNA]</scope>
    <source>
        <strain evidence="1 2">DSM 44956</strain>
    </source>
</reference>
<keyword evidence="2" id="KW-1185">Reference proteome</keyword>
<evidence type="ECO:0000313" key="1">
    <source>
        <dbReference type="EMBL" id="NKY27699.1"/>
    </source>
</evidence>
<organism evidence="1 2">
    <name type="scientific">Nocardia gamkensis</name>
    <dbReference type="NCBI Taxonomy" id="352869"/>
    <lineage>
        <taxon>Bacteria</taxon>
        <taxon>Bacillati</taxon>
        <taxon>Actinomycetota</taxon>
        <taxon>Actinomycetes</taxon>
        <taxon>Mycobacteriales</taxon>
        <taxon>Nocardiaceae</taxon>
        <taxon>Nocardia</taxon>
    </lineage>
</organism>
<dbReference type="AlphaFoldDB" id="A0A7X6R3Q1"/>
<evidence type="ECO:0000313" key="2">
    <source>
        <dbReference type="Proteomes" id="UP000540698"/>
    </source>
</evidence>
<dbReference type="RefSeq" id="WP_062969377.1">
    <property type="nucleotide sequence ID" value="NZ_JAAXOS010000007.1"/>
</dbReference>